<evidence type="ECO:0000313" key="1">
    <source>
        <dbReference type="EMBL" id="KAJ4335675.1"/>
    </source>
</evidence>
<organism evidence="1 2">
    <name type="scientific">Didymella glomerata</name>
    <dbReference type="NCBI Taxonomy" id="749621"/>
    <lineage>
        <taxon>Eukaryota</taxon>
        <taxon>Fungi</taxon>
        <taxon>Dikarya</taxon>
        <taxon>Ascomycota</taxon>
        <taxon>Pezizomycotina</taxon>
        <taxon>Dothideomycetes</taxon>
        <taxon>Pleosporomycetidae</taxon>
        <taxon>Pleosporales</taxon>
        <taxon>Pleosporineae</taxon>
        <taxon>Didymellaceae</taxon>
        <taxon>Didymella</taxon>
    </lineage>
</organism>
<name>A0A9W9BZ06_9PLEO</name>
<reference evidence="1" key="1">
    <citation type="submission" date="2022-10" db="EMBL/GenBank/DDBJ databases">
        <title>Tapping the CABI collections for fungal endophytes: first genome assemblies for Collariella, Neodidymelliopsis, Ascochyta clinopodiicola, Didymella pomorum, Didymosphaeria variabile, Neocosmospora piperis and Neocucurbitaria cava.</title>
        <authorList>
            <person name="Hill R."/>
        </authorList>
    </citation>
    <scope>NUCLEOTIDE SEQUENCE</scope>
    <source>
        <strain evidence="1">IMI 360193</strain>
    </source>
</reference>
<keyword evidence="2" id="KW-1185">Reference proteome</keyword>
<gene>
    <name evidence="1" type="ORF">N0V87_005933</name>
</gene>
<dbReference type="EMBL" id="JAPEUV010000058">
    <property type="protein sequence ID" value="KAJ4335675.1"/>
    <property type="molecule type" value="Genomic_DNA"/>
</dbReference>
<protein>
    <submittedName>
        <fullName evidence="1">Uncharacterized protein</fullName>
    </submittedName>
</protein>
<comment type="caution">
    <text evidence="1">The sequence shown here is derived from an EMBL/GenBank/DDBJ whole genome shotgun (WGS) entry which is preliminary data.</text>
</comment>
<evidence type="ECO:0000313" key="2">
    <source>
        <dbReference type="Proteomes" id="UP001140562"/>
    </source>
</evidence>
<accession>A0A9W9BZ06</accession>
<dbReference type="AlphaFoldDB" id="A0A9W9BZ06"/>
<proteinExistence type="predicted"/>
<dbReference type="OrthoDB" id="3675232at2759"/>
<dbReference type="Proteomes" id="UP001140562">
    <property type="component" value="Unassembled WGS sequence"/>
</dbReference>
<sequence length="220" mass="24947">MPRHSTNPPTWQAKDTGSYKKNFIGDVPSKNLVLPNALMELTAVEIVTYFPYWLKNGDIAKRLLMNGFEWPQIAEVLNFHCNTARGKFTCNWVLKAVQPGMRKLTGNPRWTHNKSMPLMNRNGWIANDLTLSGCLIDAQYPAPRGLGRGIVHSYPFRMLGDHLKLTPQGDDTLNLTRCVHYAIQHPEEDLEFPRDFQMLVQKLGTVPVTPQHLDAAAVTR</sequence>